<proteinExistence type="predicted"/>
<name>A0A6I6IPI3_9RHOB</name>
<reference evidence="3" key="1">
    <citation type="submission" date="2018-12" db="EMBL/GenBank/DDBJ databases">
        <title>Complete genome sequence of Roseovarius sp. MME-070.</title>
        <authorList>
            <person name="Nam Y.-D."/>
            <person name="Kang J."/>
            <person name="Chung W.-H."/>
            <person name="Park Y.S."/>
        </authorList>
    </citation>
    <scope>NUCLEOTIDE SEQUENCE [LARGE SCALE GENOMIC DNA]</scope>
    <source>
        <strain evidence="3">MME-070</strain>
    </source>
</reference>
<gene>
    <name evidence="2" type="ORF">EI983_05280</name>
</gene>
<keyword evidence="3" id="KW-1185">Reference proteome</keyword>
<feature type="transmembrane region" description="Helical" evidence="1">
    <location>
        <begin position="29"/>
        <end position="47"/>
    </location>
</feature>
<accession>A0A6I6IPI3</accession>
<keyword evidence="1" id="KW-1133">Transmembrane helix</keyword>
<dbReference type="AlphaFoldDB" id="A0A6I6IPI3"/>
<feature type="transmembrane region" description="Helical" evidence="1">
    <location>
        <begin position="53"/>
        <end position="71"/>
    </location>
</feature>
<dbReference type="KEGG" id="rom:EI983_05280"/>
<evidence type="ECO:0000256" key="1">
    <source>
        <dbReference type="SAM" id="Phobius"/>
    </source>
</evidence>
<keyword evidence="1" id="KW-0472">Membrane</keyword>
<dbReference type="RefSeq" id="WP_157706357.1">
    <property type="nucleotide sequence ID" value="NZ_CP034348.1"/>
</dbReference>
<dbReference type="EMBL" id="CP034348">
    <property type="protein sequence ID" value="QGX97723.1"/>
    <property type="molecule type" value="Genomic_DNA"/>
</dbReference>
<sequence length="74" mass="8025">MPFDKTEYTEELAQLEVGSDTSESRAQTALYLVAAVLVTLWATSVALYGLPGLVLPALVMVPLMMVILVRLTRG</sequence>
<evidence type="ECO:0000313" key="2">
    <source>
        <dbReference type="EMBL" id="QGX97723.1"/>
    </source>
</evidence>
<dbReference type="Proteomes" id="UP000428330">
    <property type="component" value="Chromosome"/>
</dbReference>
<evidence type="ECO:0000313" key="3">
    <source>
        <dbReference type="Proteomes" id="UP000428330"/>
    </source>
</evidence>
<keyword evidence="1" id="KW-0812">Transmembrane</keyword>
<organism evidence="2 3">
    <name type="scientific">Roseovarius faecimaris</name>
    <dbReference type="NCBI Taxonomy" id="2494550"/>
    <lineage>
        <taxon>Bacteria</taxon>
        <taxon>Pseudomonadati</taxon>
        <taxon>Pseudomonadota</taxon>
        <taxon>Alphaproteobacteria</taxon>
        <taxon>Rhodobacterales</taxon>
        <taxon>Roseobacteraceae</taxon>
        <taxon>Roseovarius</taxon>
    </lineage>
</organism>
<protein>
    <submittedName>
        <fullName evidence="2">Uncharacterized protein</fullName>
    </submittedName>
</protein>